<evidence type="ECO:0000259" key="8">
    <source>
        <dbReference type="PROSITE" id="PS51495"/>
    </source>
</evidence>
<dbReference type="InterPro" id="IPR036388">
    <property type="entry name" value="WH-like_DNA-bd_sf"/>
</dbReference>
<comment type="function">
    <text evidence="7">Component of the ESCRT-II complex (endosomal sorting complex required for transport II), which is required for multivesicular body (MVB) formation and sorting of endosomal cargo proteins into MVBs.</text>
</comment>
<keyword evidence="3 7" id="KW-0813">Transport</keyword>
<evidence type="ECO:0000256" key="3">
    <source>
        <dbReference type="ARBA" id="ARBA00022448"/>
    </source>
</evidence>
<dbReference type="Gene3D" id="6.10.140.260">
    <property type="match status" value="1"/>
</dbReference>
<reference evidence="9 10" key="1">
    <citation type="submission" date="2024-07" db="EMBL/GenBank/DDBJ databases">
        <title>Chromosome-level genome assembly of the water stick insect Ranatra chinensis (Heteroptera: Nepidae).</title>
        <authorList>
            <person name="Liu X."/>
        </authorList>
    </citation>
    <scope>NUCLEOTIDE SEQUENCE [LARGE SCALE GENOMIC DNA]</scope>
    <source>
        <strain evidence="9">Cailab_2021Rc</strain>
        <tissue evidence="9">Muscle</tissue>
    </source>
</reference>
<keyword evidence="5 7" id="KW-0653">Protein transport</keyword>
<dbReference type="SUPFAM" id="SSF46785">
    <property type="entry name" value="Winged helix' DNA-binding domain"/>
    <property type="match status" value="2"/>
</dbReference>
<evidence type="ECO:0000256" key="6">
    <source>
        <dbReference type="ARBA" id="ARBA00030114"/>
    </source>
</evidence>
<proteinExistence type="inferred from homology"/>
<evidence type="ECO:0000313" key="9">
    <source>
        <dbReference type="EMBL" id="KAL1124504.1"/>
    </source>
</evidence>
<sequence length="360" mass="40265">TNYEGGHVTVTSHRLIWTLTSRGNDTCLVLSLSYIVYVEEETPGAFHFTRSAKLVLHLSSPLPDKAAGPVMMSLNNFIKLSFKDGLEGSFISALNSALERRKWQQTVIPAHPATSKNVQVIKPRAGIVGIERNMEERRKATDDTISAAFKDLTRLMDMAKDMVVLAKNISTKIRDRQGTITEDETVQFKSYLLSLGIDDPVTRDAYSSETKYMDDLAHELVEILETPIREQGGMMSLVDAYCRVNRARGLELLSPEDLLAACRRLATLNLRLRLRQFSSGVLVLQLASHDDQAVIEATEQAIKDRGSLTADELSQELGISVLLAKERLLTTESYGKACRDQSIEGLRFYPNLFIEREDDV</sequence>
<accession>A0ABD0YCV2</accession>
<evidence type="ECO:0000256" key="7">
    <source>
        <dbReference type="RuleBase" id="RU367095"/>
    </source>
</evidence>
<evidence type="ECO:0000256" key="1">
    <source>
        <dbReference type="ARBA" id="ARBA00009697"/>
    </source>
</evidence>
<dbReference type="Pfam" id="PF04157">
    <property type="entry name" value="EAP30"/>
    <property type="match status" value="1"/>
</dbReference>
<dbReference type="GO" id="GO:0000814">
    <property type="term" value="C:ESCRT II complex"/>
    <property type="evidence" value="ECO:0007669"/>
    <property type="project" value="UniProtKB-UniRule"/>
</dbReference>
<dbReference type="Gene3D" id="2.30.29.30">
    <property type="entry name" value="Pleckstrin-homology domain (PH domain)/Phosphotyrosine-binding domain (PTB)"/>
    <property type="match status" value="1"/>
</dbReference>
<evidence type="ECO:0000313" key="10">
    <source>
        <dbReference type="Proteomes" id="UP001558652"/>
    </source>
</evidence>
<organism evidence="9 10">
    <name type="scientific">Ranatra chinensis</name>
    <dbReference type="NCBI Taxonomy" id="642074"/>
    <lineage>
        <taxon>Eukaryota</taxon>
        <taxon>Metazoa</taxon>
        <taxon>Ecdysozoa</taxon>
        <taxon>Arthropoda</taxon>
        <taxon>Hexapoda</taxon>
        <taxon>Insecta</taxon>
        <taxon>Pterygota</taxon>
        <taxon>Neoptera</taxon>
        <taxon>Paraneoptera</taxon>
        <taxon>Hemiptera</taxon>
        <taxon>Heteroptera</taxon>
        <taxon>Panheteroptera</taxon>
        <taxon>Nepomorpha</taxon>
        <taxon>Nepidae</taxon>
        <taxon>Ranatrinae</taxon>
        <taxon>Ranatra</taxon>
    </lineage>
</organism>
<feature type="non-terminal residue" evidence="9">
    <location>
        <position position="1"/>
    </location>
</feature>
<comment type="subunit">
    <text evidence="7">Component of the endosomal sorting complex required for transport II (ESCRT-II).</text>
</comment>
<dbReference type="PANTHER" id="PTHR13128">
    <property type="entry name" value="VACUOLAR PROTEIN-SORTING-ASSOCIATED PROTEIN 36"/>
    <property type="match status" value="1"/>
</dbReference>
<dbReference type="FunFam" id="1.10.10.10:FF:000416">
    <property type="entry name" value="Vacuolar protein-sorting-associated protein 36"/>
    <property type="match status" value="1"/>
</dbReference>
<dbReference type="InterPro" id="IPR040608">
    <property type="entry name" value="Snf8/Vps36"/>
</dbReference>
<dbReference type="InterPro" id="IPR021648">
    <property type="entry name" value="GLUE_dom"/>
</dbReference>
<dbReference type="GO" id="GO:0043130">
    <property type="term" value="F:ubiquitin binding"/>
    <property type="evidence" value="ECO:0007669"/>
    <property type="project" value="UniProtKB-UniRule"/>
</dbReference>
<dbReference type="PANTHER" id="PTHR13128:SF12">
    <property type="entry name" value="VACUOLAR PROTEIN-SORTING-ASSOCIATED PROTEIN 36"/>
    <property type="match status" value="1"/>
</dbReference>
<evidence type="ECO:0000256" key="5">
    <source>
        <dbReference type="ARBA" id="ARBA00022927"/>
    </source>
</evidence>
<dbReference type="GO" id="GO:0043328">
    <property type="term" value="P:protein transport to vacuole involved in ubiquitin-dependent protein catabolic process via the multivesicular body sorting pathway"/>
    <property type="evidence" value="ECO:0007669"/>
    <property type="project" value="UniProtKB-UniRule"/>
</dbReference>
<dbReference type="AlphaFoldDB" id="A0ABD0YCV2"/>
<dbReference type="Gene3D" id="1.10.10.10">
    <property type="entry name" value="Winged helix-like DNA-binding domain superfamily/Winged helix DNA-binding domain"/>
    <property type="match status" value="2"/>
</dbReference>
<evidence type="ECO:0000256" key="4">
    <source>
        <dbReference type="ARBA" id="ARBA00022490"/>
    </source>
</evidence>
<keyword evidence="7" id="KW-0967">Endosome</keyword>
<comment type="caution">
    <text evidence="9">The sequence shown here is derived from an EMBL/GenBank/DDBJ whole genome shotgun (WGS) entry which is preliminary data.</text>
</comment>
<dbReference type="PROSITE" id="PS51495">
    <property type="entry name" value="GLUE"/>
    <property type="match status" value="1"/>
</dbReference>
<dbReference type="InterPro" id="IPR036390">
    <property type="entry name" value="WH_DNA-bd_sf"/>
</dbReference>
<comment type="similarity">
    <text evidence="1 7">Belongs to the VPS36 family.</text>
</comment>
<dbReference type="FunFam" id="1.10.10.10:FF:000170">
    <property type="entry name" value="Vacuolar protein-sorting-associated protein 36"/>
    <property type="match status" value="1"/>
</dbReference>
<dbReference type="Pfam" id="PF11605">
    <property type="entry name" value="Vps36_ESCRT-II"/>
    <property type="match status" value="1"/>
</dbReference>
<dbReference type="GO" id="GO:0031902">
    <property type="term" value="C:late endosome membrane"/>
    <property type="evidence" value="ECO:0007669"/>
    <property type="project" value="UniProtKB-UniRule"/>
</dbReference>
<keyword evidence="4 7" id="KW-0963">Cytoplasm</keyword>
<protein>
    <recommendedName>
        <fullName evidence="2 7">Vacuolar protein-sorting-associated protein 36</fullName>
    </recommendedName>
    <alternativeName>
        <fullName evidence="6 7">ESCRT-II complex subunit VPS36</fullName>
    </alternativeName>
</protein>
<dbReference type="EMBL" id="JBFDAA010000010">
    <property type="protein sequence ID" value="KAL1124504.1"/>
    <property type="molecule type" value="Genomic_DNA"/>
</dbReference>
<dbReference type="Proteomes" id="UP001558652">
    <property type="component" value="Unassembled WGS sequence"/>
</dbReference>
<dbReference type="InterPro" id="IPR037855">
    <property type="entry name" value="Vps36"/>
</dbReference>
<feature type="domain" description="GLUE N-terminal" evidence="8">
    <location>
        <begin position="1"/>
        <end position="110"/>
    </location>
</feature>
<evidence type="ECO:0000256" key="2">
    <source>
        <dbReference type="ARBA" id="ARBA00017953"/>
    </source>
</evidence>
<dbReference type="SUPFAM" id="SSF50729">
    <property type="entry name" value="PH domain-like"/>
    <property type="match status" value="1"/>
</dbReference>
<keyword evidence="10" id="KW-1185">Reference proteome</keyword>
<comment type="subcellular location">
    <subcellularLocation>
        <location evidence="7">Cytoplasm</location>
    </subcellularLocation>
    <subcellularLocation>
        <location evidence="7">Endosome</location>
    </subcellularLocation>
</comment>
<name>A0ABD0YCV2_9HEMI</name>
<dbReference type="GO" id="GO:0032266">
    <property type="term" value="F:phosphatidylinositol-3-phosphate binding"/>
    <property type="evidence" value="ECO:0007669"/>
    <property type="project" value="UniProtKB-UniRule"/>
</dbReference>
<dbReference type="InterPro" id="IPR011993">
    <property type="entry name" value="PH-like_dom_sf"/>
</dbReference>
<gene>
    <name evidence="9" type="ORF">AAG570_001130</name>
</gene>